<reference evidence="2 3" key="1">
    <citation type="submission" date="2011-09" db="EMBL/GenBank/DDBJ databases">
        <title>The draft genome of Methylobacterium extorquens DSM 13060.</title>
        <authorList>
            <consortium name="US DOE Joint Genome Institute (JGI-PGF)"/>
            <person name="Lucas S."/>
            <person name="Han J."/>
            <person name="Lapidus A."/>
            <person name="Cheng J.-F."/>
            <person name="Goodwin L."/>
            <person name="Pitluck S."/>
            <person name="Peters L."/>
            <person name="Land M.L."/>
            <person name="Hauser L."/>
            <person name="Koskimaki J."/>
            <person name="Halonen O."/>
            <person name="Pirttila A."/>
            <person name="Frank C."/>
            <person name="Woyke T.J."/>
        </authorList>
    </citation>
    <scope>NUCLEOTIDE SEQUENCE [LARGE SCALE GENOMIC DNA]</scope>
    <source>
        <strain evidence="2 3">DSM 13060</strain>
    </source>
</reference>
<evidence type="ECO:0000313" key="2">
    <source>
        <dbReference type="EMBL" id="EHP89202.1"/>
    </source>
</evidence>
<evidence type="ECO:0000313" key="3">
    <source>
        <dbReference type="Proteomes" id="UP000004382"/>
    </source>
</evidence>
<protein>
    <submittedName>
        <fullName evidence="2">Uncharacterized protein</fullName>
    </submittedName>
</protein>
<feature type="compositionally biased region" description="Basic and acidic residues" evidence="1">
    <location>
        <begin position="37"/>
        <end position="47"/>
    </location>
</feature>
<feature type="region of interest" description="Disordered" evidence="1">
    <location>
        <begin position="1"/>
        <end position="47"/>
    </location>
</feature>
<proteinExistence type="predicted"/>
<evidence type="ECO:0000256" key="1">
    <source>
        <dbReference type="SAM" id="MobiDB-lite"/>
    </source>
</evidence>
<feature type="non-terminal residue" evidence="2">
    <location>
        <position position="1"/>
    </location>
</feature>
<dbReference type="AlphaFoldDB" id="H1KS44"/>
<feature type="compositionally biased region" description="Low complexity" evidence="1">
    <location>
        <begin position="1"/>
        <end position="12"/>
    </location>
</feature>
<name>H1KS44_METEX</name>
<sequence length="47" mass="4704">APAPTAYAAAPAPSRPRSPVPAHDAAYAPLSLAAPHASDHGSDEPIY</sequence>
<dbReference type="EMBL" id="AGJK01000260">
    <property type="protein sequence ID" value="EHP89202.1"/>
    <property type="molecule type" value="Genomic_DNA"/>
</dbReference>
<gene>
    <name evidence="2" type="ORF">MetexDRAFT_5457</name>
</gene>
<accession>H1KS44</accession>
<comment type="caution">
    <text evidence="2">The sequence shown here is derived from an EMBL/GenBank/DDBJ whole genome shotgun (WGS) entry which is preliminary data.</text>
</comment>
<dbReference type="Proteomes" id="UP000004382">
    <property type="component" value="Unassembled WGS sequence"/>
</dbReference>
<organism evidence="2 3">
    <name type="scientific">Methylorubrum extorquens DSM 13060</name>
    <dbReference type="NCBI Taxonomy" id="882800"/>
    <lineage>
        <taxon>Bacteria</taxon>
        <taxon>Pseudomonadati</taxon>
        <taxon>Pseudomonadota</taxon>
        <taxon>Alphaproteobacteria</taxon>
        <taxon>Hyphomicrobiales</taxon>
        <taxon>Methylobacteriaceae</taxon>
        <taxon>Methylorubrum</taxon>
    </lineage>
</organism>